<sequence>MFDSTTALLVQGYTWLPDRRRRSRGRPDQTRLMGKEPVVPHAPDAVRFFCDETETETHIKRQKALPRPLPLPLPLLDTLFERGAVHTLDGPQHRVRKAMFMSLLMDRDGLGSLADHLGAEWDRARERWAGGDRAALFDEASVLLTRAVCAWSGIPRTDGEARETARDLIAMVDGLAARGPRHLRARRARSRPGPTTGLPIHRCVDVSTTNGREGSRHAPFSAPRPAARPRRTTPARRAARDRS</sequence>
<dbReference type="AlphaFoldDB" id="A0A2P8PW55"/>
<feature type="compositionally biased region" description="Basic residues" evidence="1">
    <location>
        <begin position="227"/>
        <end position="237"/>
    </location>
</feature>
<organism evidence="2 3">
    <name type="scientific">Streptomyces dioscori</name>
    <dbReference type="NCBI Taxonomy" id="2109333"/>
    <lineage>
        <taxon>Bacteria</taxon>
        <taxon>Bacillati</taxon>
        <taxon>Actinomycetota</taxon>
        <taxon>Actinomycetes</taxon>
        <taxon>Kitasatosporales</taxon>
        <taxon>Streptomycetaceae</taxon>
        <taxon>Streptomyces</taxon>
        <taxon>Streptomyces aurantiacus group</taxon>
    </lineage>
</organism>
<dbReference type="SUPFAM" id="SSF48264">
    <property type="entry name" value="Cytochrome P450"/>
    <property type="match status" value="1"/>
</dbReference>
<evidence type="ECO:0008006" key="4">
    <source>
        <dbReference type="Google" id="ProtNLM"/>
    </source>
</evidence>
<dbReference type="Gene3D" id="1.10.630.10">
    <property type="entry name" value="Cytochrome P450"/>
    <property type="match status" value="1"/>
</dbReference>
<reference evidence="2 3" key="1">
    <citation type="submission" date="2018-03" db="EMBL/GenBank/DDBJ databases">
        <title>Streptomyces dioscori sp. nov., a novel endophytic actinobacterium isolated from bulbil of Dioscorea bulbifera L.</title>
        <authorList>
            <person name="Zhikuan W."/>
        </authorList>
    </citation>
    <scope>NUCLEOTIDE SEQUENCE [LARGE SCALE GENOMIC DNA]</scope>
    <source>
        <strain evidence="2 3">A217</strain>
    </source>
</reference>
<feature type="region of interest" description="Disordered" evidence="1">
    <location>
        <begin position="182"/>
        <end position="243"/>
    </location>
</feature>
<keyword evidence="3" id="KW-1185">Reference proteome</keyword>
<evidence type="ECO:0000256" key="1">
    <source>
        <dbReference type="SAM" id="MobiDB-lite"/>
    </source>
</evidence>
<evidence type="ECO:0000313" key="3">
    <source>
        <dbReference type="Proteomes" id="UP000240429"/>
    </source>
</evidence>
<comment type="caution">
    <text evidence="2">The sequence shown here is derived from an EMBL/GenBank/DDBJ whole genome shotgun (WGS) entry which is preliminary data.</text>
</comment>
<dbReference type="GO" id="GO:0020037">
    <property type="term" value="F:heme binding"/>
    <property type="evidence" value="ECO:0007669"/>
    <property type="project" value="InterPro"/>
</dbReference>
<dbReference type="GO" id="GO:0016705">
    <property type="term" value="F:oxidoreductase activity, acting on paired donors, with incorporation or reduction of molecular oxygen"/>
    <property type="evidence" value="ECO:0007669"/>
    <property type="project" value="InterPro"/>
</dbReference>
<dbReference type="InterPro" id="IPR036396">
    <property type="entry name" value="Cyt_P450_sf"/>
</dbReference>
<evidence type="ECO:0000313" key="2">
    <source>
        <dbReference type="EMBL" id="PSM38224.1"/>
    </source>
</evidence>
<dbReference type="GO" id="GO:0004497">
    <property type="term" value="F:monooxygenase activity"/>
    <property type="evidence" value="ECO:0007669"/>
    <property type="project" value="InterPro"/>
</dbReference>
<dbReference type="Proteomes" id="UP000240429">
    <property type="component" value="Unassembled WGS sequence"/>
</dbReference>
<dbReference type="EMBL" id="PYBJ01000031">
    <property type="protein sequence ID" value="PSM38224.1"/>
    <property type="molecule type" value="Genomic_DNA"/>
</dbReference>
<dbReference type="RefSeq" id="WP_107021555.1">
    <property type="nucleotide sequence ID" value="NZ_KZ679057.1"/>
</dbReference>
<accession>A0A2P8PW55</accession>
<dbReference type="OrthoDB" id="9764248at2"/>
<gene>
    <name evidence="2" type="ORF">C6Y14_38505</name>
</gene>
<name>A0A2P8PW55_9ACTN</name>
<protein>
    <recommendedName>
        <fullName evidence="4">Cytochrome P450</fullName>
    </recommendedName>
</protein>
<dbReference type="GO" id="GO:0005506">
    <property type="term" value="F:iron ion binding"/>
    <property type="evidence" value="ECO:0007669"/>
    <property type="project" value="InterPro"/>
</dbReference>
<proteinExistence type="predicted"/>